<evidence type="ECO:0000313" key="1">
    <source>
        <dbReference type="EMBL" id="MCU4742247.1"/>
    </source>
</evidence>
<dbReference type="Proteomes" id="UP001321018">
    <property type="component" value="Unassembled WGS sequence"/>
</dbReference>
<name>A0AAP2YZZ2_9EURY</name>
<dbReference type="RefSeq" id="WP_338004075.1">
    <property type="nucleotide sequence ID" value="NZ_JAOPKA010000007.1"/>
</dbReference>
<sequence>MPPIRTPSFTRRELLTAVGSATALSATNVAGSSETSVQEATLHVRVYPGPVSVFTWLRNGWSDFVSGWFDVHRDAMAAVETALERIATYAEANSSLDHVETSVEACDPVDFSLVTPDSFSLFSQEALLDAFHEEVHDRQVNMGSTCHLLLWWNALNYDLGYGGTRAPNTHVGALEGEDSQTIANLGATEAWDSRAVTRNIAIHETLHTFLSPDVVEEVVDSRCDHNLGTAVRVDEDTLEVSPMATAYAGPDEYGGGTRWHGTGCYDHDSFAHHDGYEDAENWEYTTELSDATLEATTLYIERYLA</sequence>
<organism evidence="1 2">
    <name type="scientific">Natronoglomus mannanivorans</name>
    <dbReference type="NCBI Taxonomy" id="2979990"/>
    <lineage>
        <taxon>Archaea</taxon>
        <taxon>Methanobacteriati</taxon>
        <taxon>Methanobacteriota</taxon>
        <taxon>Stenosarchaea group</taxon>
        <taxon>Halobacteria</taxon>
        <taxon>Halobacteriales</taxon>
        <taxon>Natrialbaceae</taxon>
        <taxon>Natronoglomus</taxon>
    </lineage>
</organism>
<reference evidence="1" key="1">
    <citation type="submission" date="2022-09" db="EMBL/GenBank/DDBJ databases">
        <title>Enrichment on poylsaccharides allowed isolation of novel metabolic and taxonomic groups of Haloarchaea.</title>
        <authorList>
            <person name="Sorokin D.Y."/>
            <person name="Elcheninov A.G."/>
            <person name="Khizhniak T.V."/>
            <person name="Kolganova T.V."/>
            <person name="Kublanov I.V."/>
        </authorList>
    </citation>
    <scope>NUCLEOTIDE SEQUENCE</scope>
    <source>
        <strain evidence="1">AArc-xg1-1</strain>
    </source>
</reference>
<gene>
    <name evidence="1" type="ORF">OB960_12645</name>
</gene>
<accession>A0AAP2YZZ2</accession>
<dbReference type="AlphaFoldDB" id="A0AAP2YZZ2"/>
<evidence type="ECO:0000313" key="2">
    <source>
        <dbReference type="Proteomes" id="UP001321018"/>
    </source>
</evidence>
<protein>
    <submittedName>
        <fullName evidence="1">Uncharacterized protein</fullName>
    </submittedName>
</protein>
<comment type="caution">
    <text evidence="1">The sequence shown here is derived from an EMBL/GenBank/DDBJ whole genome shotgun (WGS) entry which is preliminary data.</text>
</comment>
<dbReference type="EMBL" id="JAOPKA010000007">
    <property type="protein sequence ID" value="MCU4742247.1"/>
    <property type="molecule type" value="Genomic_DNA"/>
</dbReference>
<proteinExistence type="predicted"/>